<feature type="chain" id="PRO_5009520396" description="PsbP C-terminal domain-containing protein" evidence="1">
    <location>
        <begin position="23"/>
        <end position="181"/>
    </location>
</feature>
<evidence type="ECO:0000313" key="3">
    <source>
        <dbReference type="Proteomes" id="UP000177682"/>
    </source>
</evidence>
<dbReference type="AlphaFoldDB" id="A0A1F5PJZ1"/>
<evidence type="ECO:0000313" key="2">
    <source>
        <dbReference type="EMBL" id="OGE90010.1"/>
    </source>
</evidence>
<accession>A0A1F5PJZ1</accession>
<protein>
    <recommendedName>
        <fullName evidence="4">PsbP C-terminal domain-containing protein</fullName>
    </recommendedName>
</protein>
<feature type="signal peptide" evidence="1">
    <location>
        <begin position="1"/>
        <end position="22"/>
    </location>
</feature>
<sequence>MKKLLFLTISMLFIAAACNQQAAVQPAQNQTITKTDTDPATWKTYTNTKYGFEFEYPADKYLLNGSDGIDFENTVLQSKSDADNMTVYLAVRIETKPFETVRQQLKKAVGGSVPVESAITFAGENGYAFVEKYPGTNEDGSVSVSSYEVLVKHNGTIYYILTQKYNLDEIKLILSSFKFTK</sequence>
<dbReference type="EMBL" id="MFEY01000007">
    <property type="protein sequence ID" value="OGE90010.1"/>
    <property type="molecule type" value="Genomic_DNA"/>
</dbReference>
<dbReference type="PROSITE" id="PS51257">
    <property type="entry name" value="PROKAR_LIPOPROTEIN"/>
    <property type="match status" value="1"/>
</dbReference>
<reference evidence="2 3" key="1">
    <citation type="journal article" date="2016" name="Nat. Commun.">
        <title>Thousands of microbial genomes shed light on interconnected biogeochemical processes in an aquifer system.</title>
        <authorList>
            <person name="Anantharaman K."/>
            <person name="Brown C.T."/>
            <person name="Hug L.A."/>
            <person name="Sharon I."/>
            <person name="Castelle C.J."/>
            <person name="Probst A.J."/>
            <person name="Thomas B.C."/>
            <person name="Singh A."/>
            <person name="Wilkins M.J."/>
            <person name="Karaoz U."/>
            <person name="Brodie E.L."/>
            <person name="Williams K.H."/>
            <person name="Hubbard S.S."/>
            <person name="Banfield J.F."/>
        </authorList>
    </citation>
    <scope>NUCLEOTIDE SEQUENCE [LARGE SCALE GENOMIC DNA]</scope>
</reference>
<name>A0A1F5PJZ1_9BACT</name>
<gene>
    <name evidence="2" type="ORF">A3E29_02775</name>
</gene>
<organism evidence="2 3">
    <name type="scientific">Candidatus Doudnabacteria bacterium RIFCSPHIGHO2_12_FULL_48_16</name>
    <dbReference type="NCBI Taxonomy" id="1817838"/>
    <lineage>
        <taxon>Bacteria</taxon>
        <taxon>Candidatus Doudnaibacteriota</taxon>
    </lineage>
</organism>
<keyword evidence="1" id="KW-0732">Signal</keyword>
<proteinExistence type="predicted"/>
<evidence type="ECO:0000256" key="1">
    <source>
        <dbReference type="SAM" id="SignalP"/>
    </source>
</evidence>
<comment type="caution">
    <text evidence="2">The sequence shown here is derived from an EMBL/GenBank/DDBJ whole genome shotgun (WGS) entry which is preliminary data.</text>
</comment>
<evidence type="ECO:0008006" key="4">
    <source>
        <dbReference type="Google" id="ProtNLM"/>
    </source>
</evidence>
<dbReference type="Proteomes" id="UP000177682">
    <property type="component" value="Unassembled WGS sequence"/>
</dbReference>